<name>A0A5S5C2M6_9BACL</name>
<protein>
    <recommendedName>
        <fullName evidence="1">Helicase XPB/Ssl2 N-terminal domain-containing protein</fullName>
    </recommendedName>
</protein>
<evidence type="ECO:0000259" key="1">
    <source>
        <dbReference type="Pfam" id="PF13625"/>
    </source>
</evidence>
<dbReference type="Proteomes" id="UP000323257">
    <property type="component" value="Unassembled WGS sequence"/>
</dbReference>
<proteinExistence type="predicted"/>
<gene>
    <name evidence="2" type="ORF">BCM02_108331</name>
</gene>
<dbReference type="EMBL" id="VNHS01000008">
    <property type="protein sequence ID" value="TYP72676.1"/>
    <property type="molecule type" value="Genomic_DNA"/>
</dbReference>
<dbReference type="OrthoDB" id="2987331at2"/>
<dbReference type="InterPro" id="IPR032830">
    <property type="entry name" value="XPB/Ssl2_N"/>
</dbReference>
<evidence type="ECO:0000313" key="2">
    <source>
        <dbReference type="EMBL" id="TYP72676.1"/>
    </source>
</evidence>
<reference evidence="2 3" key="1">
    <citation type="submission" date="2019-07" db="EMBL/GenBank/DDBJ databases">
        <title>Genomic Encyclopedia of Type Strains, Phase III (KMG-III): the genomes of soil and plant-associated and newly described type strains.</title>
        <authorList>
            <person name="Whitman W."/>
        </authorList>
    </citation>
    <scope>NUCLEOTIDE SEQUENCE [LARGE SCALE GENOMIC DNA]</scope>
    <source>
        <strain evidence="2 3">BL24</strain>
    </source>
</reference>
<dbReference type="RefSeq" id="WP_148931280.1">
    <property type="nucleotide sequence ID" value="NZ_VNHS01000008.1"/>
</dbReference>
<dbReference type="AlphaFoldDB" id="A0A5S5C2M6"/>
<accession>A0A5S5C2M6</accession>
<sequence length="541" mass="60986">MDETRKRIECLSPNGRQTLQSLMKQFGMLPFRDEQLLRHVHPGCSGAEYRLGLIELELAGLLKSYRKGWGDKVFMMPGAQFRRCWREVYPTLHPIAVDESTLQFSLDAIEEESPLPLGERLMHGVAELVNCGLAQTSKGSWPKRTIEKVVRALAMKEYDLAQLKLAAREPSCPLPYALFLDFALHEGWLVLEGRDCRLETRRLLSWLNQTQAKRESALVAFWTDQYAAAVPSLANAAAFVFGWPALQWCSPAHLEERFAMAIFDWCRLMTSLGWMEKAVTLGGQHVYRWVVDLGEATSDSAGPPYAQIAPDGDVFVPREGPQYAAFGLELIARRVSSDVVGVYRLEADPLRKAAESGISGERIFTFLNQINGEAVPLALVMAIEGWMSEGSGEMRETAKSRTFDALLSKNENKECPAPAAPEDRPVVLPHDTKEMTELRPSDPAALFQGLDSVPVTWRSQMRQYHPSTRRELVERALIWRTAVKLNIRGQAVPFIPDKLVEDEEGWRVTGDLSLDGQVERTLLAPHMWDEMMLVIPEFTKY</sequence>
<dbReference type="Pfam" id="PF13625">
    <property type="entry name" value="Helicase_C_3"/>
    <property type="match status" value="1"/>
</dbReference>
<feature type="domain" description="Helicase XPB/Ssl2 N-terminal" evidence="1">
    <location>
        <begin position="308"/>
        <end position="388"/>
    </location>
</feature>
<keyword evidence="3" id="KW-1185">Reference proteome</keyword>
<comment type="caution">
    <text evidence="2">The sequence shown here is derived from an EMBL/GenBank/DDBJ whole genome shotgun (WGS) entry which is preliminary data.</text>
</comment>
<organism evidence="2 3">
    <name type="scientific">Paenibacillus methanolicus</name>
    <dbReference type="NCBI Taxonomy" id="582686"/>
    <lineage>
        <taxon>Bacteria</taxon>
        <taxon>Bacillati</taxon>
        <taxon>Bacillota</taxon>
        <taxon>Bacilli</taxon>
        <taxon>Bacillales</taxon>
        <taxon>Paenibacillaceae</taxon>
        <taxon>Paenibacillus</taxon>
    </lineage>
</organism>
<evidence type="ECO:0000313" key="3">
    <source>
        <dbReference type="Proteomes" id="UP000323257"/>
    </source>
</evidence>